<dbReference type="InterPro" id="IPR050119">
    <property type="entry name" value="CCR1-9-like"/>
</dbReference>
<keyword evidence="2 8" id="KW-0812">Transmembrane</keyword>
<feature type="transmembrane region" description="Helical" evidence="8">
    <location>
        <begin position="114"/>
        <end position="133"/>
    </location>
</feature>
<comment type="subcellular location">
    <subcellularLocation>
        <location evidence="1">Membrane</location>
    </subcellularLocation>
</comment>
<feature type="domain" description="G-protein coupled receptors family 1 profile" evidence="9">
    <location>
        <begin position="53"/>
        <end position="342"/>
    </location>
</feature>
<evidence type="ECO:0000256" key="4">
    <source>
        <dbReference type="ARBA" id="ARBA00023040"/>
    </source>
</evidence>
<accession>A0AAJ7Q200</accession>
<dbReference type="AlphaFoldDB" id="A0AAJ7Q200"/>
<sequence length="400" mass="45784">MDFSEGEIALDPDYADYYNDNLEEPCSYQNNHRLEQVVGPYVHSIICILGFIGNSLVIITYAFYKRTKSMTDVYLLNVAIADLLFVVALPLIVYNELTSWSMGPVACKLLRGSYSVNLYSGMLLLACISGDRYIAIVQARRSFRLRSLPYSRVICAVVWIFAILLSVPTFYFYNWYEPSHNNLMLGTNMTDMFDGEGTNLTNFWDIFMLGGQTNQTSRTPQYVCEFRFESNNTALSTKVAIPSTQLAVGFFLPLLIMISCYTAVIITLLRARNFQRHKAVRVVLAVVLVFIACHLPYNITLLYDTVNMFQQGECEVLDNLQVAKTVTQTIAYLHCCLNPVLYAFVGVKFRNHFRRIMQDLWCLRKRYIAPRRFSRVTSEIYMSTRRSVDGSSENGSSFTM</sequence>
<keyword evidence="6" id="KW-0675">Receptor</keyword>
<dbReference type="Pfam" id="PF00001">
    <property type="entry name" value="7tm_1"/>
    <property type="match status" value="2"/>
</dbReference>
<dbReference type="GO" id="GO:0016493">
    <property type="term" value="F:C-C chemokine receptor activity"/>
    <property type="evidence" value="ECO:0007669"/>
    <property type="project" value="TreeGrafter"/>
</dbReference>
<dbReference type="Gene3D" id="1.20.1070.10">
    <property type="entry name" value="Rhodopsin 7-helix transmembrane proteins"/>
    <property type="match status" value="2"/>
</dbReference>
<evidence type="ECO:0000313" key="11">
    <source>
        <dbReference type="RefSeq" id="XP_018544575.1"/>
    </source>
</evidence>
<dbReference type="InterPro" id="IPR017452">
    <property type="entry name" value="GPCR_Rhodpsn_7TM"/>
</dbReference>
<keyword evidence="5 8" id="KW-0472">Membrane</keyword>
<keyword evidence="7" id="KW-0807">Transducer</keyword>
<dbReference type="PANTHER" id="PTHR10489">
    <property type="entry name" value="CELL ADHESION MOLECULE"/>
    <property type="match status" value="1"/>
</dbReference>
<dbReference type="PROSITE" id="PS50262">
    <property type="entry name" value="G_PROTEIN_RECEP_F1_2"/>
    <property type="match status" value="1"/>
</dbReference>
<dbReference type="GO" id="GO:0019722">
    <property type="term" value="P:calcium-mediated signaling"/>
    <property type="evidence" value="ECO:0007669"/>
    <property type="project" value="TreeGrafter"/>
</dbReference>
<dbReference type="Proteomes" id="UP000694890">
    <property type="component" value="Unplaced"/>
</dbReference>
<dbReference type="RefSeq" id="XP_018544575.1">
    <property type="nucleotide sequence ID" value="XM_018689059.2"/>
</dbReference>
<feature type="transmembrane region" description="Helical" evidence="8">
    <location>
        <begin position="329"/>
        <end position="347"/>
    </location>
</feature>
<keyword evidence="4" id="KW-0297">G-protein coupled receptor</keyword>
<dbReference type="GeneID" id="108891751"/>
<evidence type="ECO:0000256" key="3">
    <source>
        <dbReference type="ARBA" id="ARBA00022989"/>
    </source>
</evidence>
<evidence type="ECO:0000259" key="9">
    <source>
        <dbReference type="PROSITE" id="PS50262"/>
    </source>
</evidence>
<dbReference type="GO" id="GO:0007204">
    <property type="term" value="P:positive regulation of cytosolic calcium ion concentration"/>
    <property type="evidence" value="ECO:0007669"/>
    <property type="project" value="TreeGrafter"/>
</dbReference>
<dbReference type="GO" id="GO:0006955">
    <property type="term" value="P:immune response"/>
    <property type="evidence" value="ECO:0007669"/>
    <property type="project" value="TreeGrafter"/>
</dbReference>
<dbReference type="PANTHER" id="PTHR10489:SF611">
    <property type="entry name" value="C-C CHEMOKINE RECEPTOR TYPE 6"/>
    <property type="match status" value="1"/>
</dbReference>
<reference evidence="11" key="1">
    <citation type="submission" date="2025-08" db="UniProtKB">
        <authorList>
            <consortium name="RefSeq"/>
        </authorList>
    </citation>
    <scope>IDENTIFICATION</scope>
    <source>
        <tissue evidence="11">Brain</tissue>
    </source>
</reference>
<name>A0AAJ7Q200_LATCA</name>
<organism evidence="10 11">
    <name type="scientific">Lates calcarifer</name>
    <name type="common">Barramundi</name>
    <name type="synonym">Holocentrus calcarifer</name>
    <dbReference type="NCBI Taxonomy" id="8187"/>
    <lineage>
        <taxon>Eukaryota</taxon>
        <taxon>Metazoa</taxon>
        <taxon>Chordata</taxon>
        <taxon>Craniata</taxon>
        <taxon>Vertebrata</taxon>
        <taxon>Euteleostomi</taxon>
        <taxon>Actinopterygii</taxon>
        <taxon>Neopterygii</taxon>
        <taxon>Teleostei</taxon>
        <taxon>Neoteleostei</taxon>
        <taxon>Acanthomorphata</taxon>
        <taxon>Carangaria</taxon>
        <taxon>Carangaria incertae sedis</taxon>
        <taxon>Centropomidae</taxon>
        <taxon>Lates</taxon>
    </lineage>
</organism>
<dbReference type="GO" id="GO:0060326">
    <property type="term" value="P:cell chemotaxis"/>
    <property type="evidence" value="ECO:0007669"/>
    <property type="project" value="TreeGrafter"/>
</dbReference>
<evidence type="ECO:0000256" key="8">
    <source>
        <dbReference type="SAM" id="Phobius"/>
    </source>
</evidence>
<evidence type="ECO:0000256" key="7">
    <source>
        <dbReference type="ARBA" id="ARBA00023224"/>
    </source>
</evidence>
<protein>
    <submittedName>
        <fullName evidence="11">C-C chemokine receptor type 6-like</fullName>
    </submittedName>
</protein>
<evidence type="ECO:0000256" key="1">
    <source>
        <dbReference type="ARBA" id="ARBA00004370"/>
    </source>
</evidence>
<evidence type="ECO:0000256" key="6">
    <source>
        <dbReference type="ARBA" id="ARBA00023170"/>
    </source>
</evidence>
<feature type="transmembrane region" description="Helical" evidence="8">
    <location>
        <begin position="281"/>
        <end position="299"/>
    </location>
</feature>
<evidence type="ECO:0000256" key="5">
    <source>
        <dbReference type="ARBA" id="ARBA00023136"/>
    </source>
</evidence>
<dbReference type="GO" id="GO:0009897">
    <property type="term" value="C:external side of plasma membrane"/>
    <property type="evidence" value="ECO:0007669"/>
    <property type="project" value="TreeGrafter"/>
</dbReference>
<feature type="transmembrane region" description="Helical" evidence="8">
    <location>
        <begin position="73"/>
        <end position="94"/>
    </location>
</feature>
<evidence type="ECO:0000313" key="10">
    <source>
        <dbReference type="Proteomes" id="UP000694890"/>
    </source>
</evidence>
<gene>
    <name evidence="11" type="primary">LOC108891751</name>
</gene>
<dbReference type="KEGG" id="lcf:108891751"/>
<feature type="transmembrane region" description="Helical" evidence="8">
    <location>
        <begin position="153"/>
        <end position="173"/>
    </location>
</feature>
<dbReference type="InterPro" id="IPR000276">
    <property type="entry name" value="GPCR_Rhodpsn"/>
</dbReference>
<dbReference type="SUPFAM" id="SSF81321">
    <property type="entry name" value="Family A G protein-coupled receptor-like"/>
    <property type="match status" value="1"/>
</dbReference>
<evidence type="ECO:0000256" key="2">
    <source>
        <dbReference type="ARBA" id="ARBA00022692"/>
    </source>
</evidence>
<proteinExistence type="predicted"/>
<dbReference type="GO" id="GO:0019957">
    <property type="term" value="F:C-C chemokine binding"/>
    <property type="evidence" value="ECO:0007669"/>
    <property type="project" value="TreeGrafter"/>
</dbReference>
<feature type="transmembrane region" description="Helical" evidence="8">
    <location>
        <begin position="246"/>
        <end position="269"/>
    </location>
</feature>
<dbReference type="PRINTS" id="PR00237">
    <property type="entry name" value="GPCRRHODOPSN"/>
</dbReference>
<keyword evidence="3 8" id="KW-1133">Transmembrane helix</keyword>
<feature type="transmembrane region" description="Helical" evidence="8">
    <location>
        <begin position="41"/>
        <end position="64"/>
    </location>
</feature>